<reference evidence="2 3" key="1">
    <citation type="submission" date="2014-06" db="EMBL/GenBank/DDBJ databases">
        <title>Genome characterization of distinct group I Clostridium botulinum lineages.</title>
        <authorList>
            <person name="Giordani F."/>
            <person name="Anselmo A."/>
            <person name="Fillo S."/>
            <person name="Palozzi A.M."/>
            <person name="Fortunato A."/>
            <person name="Gentile B."/>
            <person name="Ciammaruconi A."/>
            <person name="Anniballi F."/>
            <person name="De Medici D."/>
            <person name="Lista F."/>
        </authorList>
    </citation>
    <scope>NUCLEOTIDE SEQUENCE [LARGE SCALE GENOMIC DNA]</scope>
    <source>
        <strain evidence="2 3">B2 450</strain>
    </source>
</reference>
<dbReference type="PATRIC" id="fig|1379739.3.peg.543"/>
<dbReference type="Proteomes" id="UP000032250">
    <property type="component" value="Unassembled WGS sequence"/>
</dbReference>
<dbReference type="SUPFAM" id="SSF68906">
    <property type="entry name" value="SAP domain"/>
    <property type="match status" value="1"/>
</dbReference>
<dbReference type="EMBL" id="JXSU01000006">
    <property type="protein sequence ID" value="KIS25232.1"/>
    <property type="molecule type" value="Genomic_DNA"/>
</dbReference>
<evidence type="ECO:0000313" key="2">
    <source>
        <dbReference type="EMBL" id="KIS25232.1"/>
    </source>
</evidence>
<dbReference type="OrthoDB" id="2087415at2"/>
<proteinExistence type="predicted"/>
<dbReference type="RefSeq" id="WP_043030981.1">
    <property type="nucleotide sequence ID" value="NZ_JXSU01000006.1"/>
</dbReference>
<dbReference type="Pfam" id="PF02037">
    <property type="entry name" value="SAP"/>
    <property type="match status" value="1"/>
</dbReference>
<accession>A0A0D1BYU2</accession>
<evidence type="ECO:0000313" key="3">
    <source>
        <dbReference type="Proteomes" id="UP000032250"/>
    </source>
</evidence>
<sequence length="353" mass="41473">MGLFKKILTMITKNESSLIKNKKNKNTINIKNIVTSTNKGDEEIPNLQGDYAKAIFLNAYQKSSQIKSDSEYQRYLLYECGIKKPSKYHFELIKNGYLEKASSTDRIKGLKVSELKVILSELGEKKTGKKDELVQRIIEVADDEMITKWCPGDYYSISEKGKEFLKRNLDYVKIHKHKNWDIDWKDYDKRRKPGYNFYDIVWGIFNERLLKSQDYGRNEYFNMYQLLAEEGRRKDALEKLLMVLYNDISGVEGNFIYTSCKEGLYTKNEAIDDFDVAIMLAPGIVGAIKKFQDVFTDDIVEHIYNTYKLPIQLCDKKLFLEIVHSVISDDYDEEKIKKKLKIQYKKFIEFILK</sequence>
<dbReference type="PROSITE" id="PS50800">
    <property type="entry name" value="SAP"/>
    <property type="match status" value="1"/>
</dbReference>
<evidence type="ECO:0000259" key="1">
    <source>
        <dbReference type="PROSITE" id="PS50800"/>
    </source>
</evidence>
<dbReference type="HOGENOM" id="CLU_784593_0_0_9"/>
<dbReference type="InterPro" id="IPR003034">
    <property type="entry name" value="SAP_dom"/>
</dbReference>
<feature type="domain" description="SAP" evidence="1">
    <location>
        <begin position="107"/>
        <end position="141"/>
    </location>
</feature>
<organism evidence="2 3">
    <name type="scientific">Clostridium botulinum B2 450</name>
    <dbReference type="NCBI Taxonomy" id="1379739"/>
    <lineage>
        <taxon>Bacteria</taxon>
        <taxon>Bacillati</taxon>
        <taxon>Bacillota</taxon>
        <taxon>Clostridia</taxon>
        <taxon>Eubacteriales</taxon>
        <taxon>Clostridiaceae</taxon>
        <taxon>Clostridium</taxon>
    </lineage>
</organism>
<name>A0A0D1BYU2_CLOBO</name>
<gene>
    <name evidence="2" type="ORF">N495_01225</name>
</gene>
<dbReference type="SMART" id="SM00513">
    <property type="entry name" value="SAP"/>
    <property type="match status" value="1"/>
</dbReference>
<dbReference type="AlphaFoldDB" id="A0A0D1BYU2"/>
<dbReference type="InterPro" id="IPR036361">
    <property type="entry name" value="SAP_dom_sf"/>
</dbReference>
<protein>
    <recommendedName>
        <fullName evidence="1">SAP domain-containing protein</fullName>
    </recommendedName>
</protein>
<dbReference type="Gene3D" id="1.10.720.30">
    <property type="entry name" value="SAP domain"/>
    <property type="match status" value="1"/>
</dbReference>
<comment type="caution">
    <text evidence="2">The sequence shown here is derived from an EMBL/GenBank/DDBJ whole genome shotgun (WGS) entry which is preliminary data.</text>
</comment>